<dbReference type="AlphaFoldDB" id="A0AAD9EE06"/>
<proteinExistence type="predicted"/>
<comment type="caution">
    <text evidence="1">The sequence shown here is derived from an EMBL/GenBank/DDBJ whole genome shotgun (WGS) entry which is preliminary data.</text>
</comment>
<dbReference type="Proteomes" id="UP001243330">
    <property type="component" value="Unassembled WGS sequence"/>
</dbReference>
<gene>
    <name evidence="1" type="ORF">CCHR01_15959</name>
</gene>
<protein>
    <submittedName>
        <fullName evidence="1">Uncharacterized protein</fullName>
    </submittedName>
</protein>
<keyword evidence="2" id="KW-1185">Reference proteome</keyword>
<reference evidence="1" key="1">
    <citation type="submission" date="2023-01" db="EMBL/GenBank/DDBJ databases">
        <title>Colletotrichum chrysophilum M932 genome sequence.</title>
        <authorList>
            <person name="Baroncelli R."/>
        </authorList>
    </citation>
    <scope>NUCLEOTIDE SEQUENCE</scope>
    <source>
        <strain evidence="1">M932</strain>
    </source>
</reference>
<sequence>MTYNNRHSPVVTDPTTTLSLIGLSVGERTGSRVFQWVWSYVEGGFAESHYTLYPQSQPLAAGRSGDLMQHPCGACRLPEPDNAVSKHCQTDSPYRIFF</sequence>
<organism evidence="1 2">
    <name type="scientific">Colletotrichum chrysophilum</name>
    <dbReference type="NCBI Taxonomy" id="1836956"/>
    <lineage>
        <taxon>Eukaryota</taxon>
        <taxon>Fungi</taxon>
        <taxon>Dikarya</taxon>
        <taxon>Ascomycota</taxon>
        <taxon>Pezizomycotina</taxon>
        <taxon>Sordariomycetes</taxon>
        <taxon>Hypocreomycetidae</taxon>
        <taxon>Glomerellales</taxon>
        <taxon>Glomerellaceae</taxon>
        <taxon>Colletotrichum</taxon>
        <taxon>Colletotrichum gloeosporioides species complex</taxon>
    </lineage>
</organism>
<evidence type="ECO:0000313" key="1">
    <source>
        <dbReference type="EMBL" id="KAK1841411.1"/>
    </source>
</evidence>
<name>A0AAD9EE06_9PEZI</name>
<dbReference type="EMBL" id="JAQOWY010000482">
    <property type="protein sequence ID" value="KAK1841411.1"/>
    <property type="molecule type" value="Genomic_DNA"/>
</dbReference>
<evidence type="ECO:0000313" key="2">
    <source>
        <dbReference type="Proteomes" id="UP001243330"/>
    </source>
</evidence>
<accession>A0AAD9EE06</accession>